<protein>
    <recommendedName>
        <fullName evidence="3">RelA/SpoT domain-containing protein</fullName>
    </recommendedName>
</protein>
<dbReference type="Proteomes" id="UP000051176">
    <property type="component" value="Unassembled WGS sequence"/>
</dbReference>
<proteinExistence type="predicted"/>
<keyword evidence="2" id="KW-1185">Reference proteome</keyword>
<evidence type="ECO:0008006" key="3">
    <source>
        <dbReference type="Google" id="ProtNLM"/>
    </source>
</evidence>
<name>A0A0R1GYY8_9LACO</name>
<dbReference type="AlphaFoldDB" id="A0A0R1GYY8"/>
<evidence type="ECO:0000313" key="2">
    <source>
        <dbReference type="Proteomes" id="UP000051176"/>
    </source>
</evidence>
<dbReference type="STRING" id="357278.IV61_GL000124"/>
<evidence type="ECO:0000313" key="1">
    <source>
        <dbReference type="EMBL" id="KRK39413.1"/>
    </source>
</evidence>
<accession>A0A0R1GYY8</accession>
<gene>
    <name evidence="1" type="ORF">FD07_GL001210</name>
</gene>
<reference evidence="1 2" key="1">
    <citation type="journal article" date="2015" name="Genome Announc.">
        <title>Expanding the biotechnology potential of lactobacilli through comparative genomics of 213 strains and associated genera.</title>
        <authorList>
            <person name="Sun Z."/>
            <person name="Harris H.M."/>
            <person name="McCann A."/>
            <person name="Guo C."/>
            <person name="Argimon S."/>
            <person name="Zhang W."/>
            <person name="Yang X."/>
            <person name="Jeffery I.B."/>
            <person name="Cooney J.C."/>
            <person name="Kagawa T.F."/>
            <person name="Liu W."/>
            <person name="Song Y."/>
            <person name="Salvetti E."/>
            <person name="Wrobel A."/>
            <person name="Rasinkangas P."/>
            <person name="Parkhill J."/>
            <person name="Rea M.C."/>
            <person name="O'Sullivan O."/>
            <person name="Ritari J."/>
            <person name="Douillard F.P."/>
            <person name="Paul Ross R."/>
            <person name="Yang R."/>
            <person name="Briner A.E."/>
            <person name="Felis G.E."/>
            <person name="de Vos W.M."/>
            <person name="Barrangou R."/>
            <person name="Klaenhammer T.R."/>
            <person name="Caufield P.W."/>
            <person name="Cui Y."/>
            <person name="Zhang H."/>
            <person name="O'Toole P.W."/>
        </authorList>
    </citation>
    <scope>NUCLEOTIDE SEQUENCE [LARGE SCALE GENOMIC DNA]</scope>
    <source>
        <strain evidence="1 2">ATCC 53295</strain>
    </source>
</reference>
<sequence>MMVLMDNLAIIEEVAITIKDVYDTFSLNFYEDFRCHDELKNTKHVKIEAGNKHWLIIEKLIEDYVDALNDKETLKLRRLNHLRDNYDFRYRIKLRSTIQAKIRYNIGKDRYVAKILNDLFGARIILTGIEQQHNELEERLNNLKSKGVITRYYTRHDGDYLATHCYFQTDKRYFPWELQIWDENREYKNRFEHARHDKEHRKLKGE</sequence>
<dbReference type="EMBL" id="AZCZ01000003">
    <property type="protein sequence ID" value="KRK39413.1"/>
    <property type="molecule type" value="Genomic_DNA"/>
</dbReference>
<comment type="caution">
    <text evidence="1">The sequence shown here is derived from an EMBL/GenBank/DDBJ whole genome shotgun (WGS) entry which is preliminary data.</text>
</comment>
<dbReference type="Gene3D" id="3.30.460.10">
    <property type="entry name" value="Beta Polymerase, domain 2"/>
    <property type="match status" value="1"/>
</dbReference>
<organism evidence="1 2">
    <name type="scientific">Levilactobacillus parabrevis ATCC 53295</name>
    <dbReference type="NCBI Taxonomy" id="1267003"/>
    <lineage>
        <taxon>Bacteria</taxon>
        <taxon>Bacillati</taxon>
        <taxon>Bacillota</taxon>
        <taxon>Bacilli</taxon>
        <taxon>Lactobacillales</taxon>
        <taxon>Lactobacillaceae</taxon>
        <taxon>Levilactobacillus</taxon>
    </lineage>
</organism>
<dbReference type="PATRIC" id="fig|1267003.4.peg.1283"/>
<dbReference type="InterPro" id="IPR043519">
    <property type="entry name" value="NT_sf"/>
</dbReference>